<dbReference type="EMBL" id="SODU01000004">
    <property type="protein sequence ID" value="TDW84243.1"/>
    <property type="molecule type" value="Genomic_DNA"/>
</dbReference>
<name>A0ABY2F791_9ACTN</name>
<sequence length="148" mass="16430">MTSHEAWTTVDVAPNILFDRLSDLDHLPEYLPQLTALHRTKATPVEAQGPEARRPHQAVHEEIDVTAAGGRREGWVDVLAEDRILRWSTEGAHDYHGELIVDFVADGTSKLTVRLHTTDPTPVDDELQQALSGIKTAVEQHLPTESDS</sequence>
<reference evidence="1 2" key="1">
    <citation type="submission" date="2019-03" db="EMBL/GenBank/DDBJ databases">
        <title>Genomic Encyclopedia of Type Strains, Phase III (KMG-III): the genomes of soil and plant-associated and newly described type strains.</title>
        <authorList>
            <person name="Whitman W."/>
        </authorList>
    </citation>
    <scope>NUCLEOTIDE SEQUENCE [LARGE SCALE GENOMIC DNA]</scope>
    <source>
        <strain evidence="1 2">VKMAc-2574</strain>
    </source>
</reference>
<dbReference type="Pfam" id="PF10604">
    <property type="entry name" value="Polyketide_cyc2"/>
    <property type="match status" value="1"/>
</dbReference>
<dbReference type="SUPFAM" id="SSF55961">
    <property type="entry name" value="Bet v1-like"/>
    <property type="match status" value="1"/>
</dbReference>
<dbReference type="InterPro" id="IPR019587">
    <property type="entry name" value="Polyketide_cyclase/dehydratase"/>
</dbReference>
<evidence type="ECO:0000313" key="2">
    <source>
        <dbReference type="Proteomes" id="UP000295060"/>
    </source>
</evidence>
<dbReference type="InterPro" id="IPR023393">
    <property type="entry name" value="START-like_dom_sf"/>
</dbReference>
<accession>A0ABY2F791</accession>
<dbReference type="Proteomes" id="UP000295060">
    <property type="component" value="Unassembled WGS sequence"/>
</dbReference>
<gene>
    <name evidence="1" type="ORF">EV137_7050</name>
</gene>
<organism evidence="1 2">
    <name type="scientific">Kribbella pratensis</name>
    <dbReference type="NCBI Taxonomy" id="2512112"/>
    <lineage>
        <taxon>Bacteria</taxon>
        <taxon>Bacillati</taxon>
        <taxon>Actinomycetota</taxon>
        <taxon>Actinomycetes</taxon>
        <taxon>Propionibacteriales</taxon>
        <taxon>Kribbellaceae</taxon>
        <taxon>Kribbella</taxon>
    </lineage>
</organism>
<dbReference type="CDD" id="cd07812">
    <property type="entry name" value="SRPBCC"/>
    <property type="match status" value="1"/>
</dbReference>
<dbReference type="Gene3D" id="3.30.530.20">
    <property type="match status" value="1"/>
</dbReference>
<dbReference type="RefSeq" id="WP_134132363.1">
    <property type="nucleotide sequence ID" value="NZ_SODU01000004.1"/>
</dbReference>
<proteinExistence type="predicted"/>
<keyword evidence="2" id="KW-1185">Reference proteome</keyword>
<comment type="caution">
    <text evidence="1">The sequence shown here is derived from an EMBL/GenBank/DDBJ whole genome shotgun (WGS) entry which is preliminary data.</text>
</comment>
<evidence type="ECO:0008006" key="3">
    <source>
        <dbReference type="Google" id="ProtNLM"/>
    </source>
</evidence>
<protein>
    <recommendedName>
        <fullName evidence="3">SRPBCC family protein</fullName>
    </recommendedName>
</protein>
<evidence type="ECO:0000313" key="1">
    <source>
        <dbReference type="EMBL" id="TDW84243.1"/>
    </source>
</evidence>